<proteinExistence type="predicted"/>
<comment type="caution">
    <text evidence="1">The sequence shown here is derived from an EMBL/GenBank/DDBJ whole genome shotgun (WGS) entry which is preliminary data.</text>
</comment>
<organism evidence="1 2">
    <name type="scientific">Aquimarina rubra</name>
    <dbReference type="NCBI Taxonomy" id="1920033"/>
    <lineage>
        <taxon>Bacteria</taxon>
        <taxon>Pseudomonadati</taxon>
        <taxon>Bacteroidota</taxon>
        <taxon>Flavobacteriia</taxon>
        <taxon>Flavobacteriales</taxon>
        <taxon>Flavobacteriaceae</taxon>
        <taxon>Aquimarina</taxon>
    </lineage>
</organism>
<reference evidence="2" key="1">
    <citation type="journal article" date="2019" name="Int. J. Syst. Evol. Microbiol.">
        <title>The Global Catalogue of Microorganisms (GCM) 10K type strain sequencing project: providing services to taxonomists for standard genome sequencing and annotation.</title>
        <authorList>
            <consortium name="The Broad Institute Genomics Platform"/>
            <consortium name="The Broad Institute Genome Sequencing Center for Infectious Disease"/>
            <person name="Wu L."/>
            <person name="Ma J."/>
        </authorList>
    </citation>
    <scope>NUCLEOTIDE SEQUENCE [LARGE SCALE GENOMIC DNA]</scope>
    <source>
        <strain evidence="2">KCTC 52274</strain>
    </source>
</reference>
<name>A0ABW5LJA5_9FLAO</name>
<evidence type="ECO:0000313" key="2">
    <source>
        <dbReference type="Proteomes" id="UP001597319"/>
    </source>
</evidence>
<keyword evidence="2" id="KW-1185">Reference proteome</keyword>
<sequence>MFRDIIILFSVVFLSSCNTTTQKENVVDNNKGWQVIYANDEKGNALSGSIDNLKNAVRQGCEIRVGWGVYSEYKKDGLTGVFAVEHTAEGQFLTINKGQVYAQLSRIMGQAPSREQHHINLVKTHYWYAVLGTTGEMTQVYLDHTEVDKSDQYSDNVKMAWYINMNDCDYKSNENQALY</sequence>
<dbReference type="EMBL" id="JBHULE010000019">
    <property type="protein sequence ID" value="MFD2564214.1"/>
    <property type="molecule type" value="Genomic_DNA"/>
</dbReference>
<dbReference type="Proteomes" id="UP001597319">
    <property type="component" value="Unassembled WGS sequence"/>
</dbReference>
<protein>
    <submittedName>
        <fullName evidence="1">Uncharacterized protein</fullName>
    </submittedName>
</protein>
<dbReference type="RefSeq" id="WP_378294057.1">
    <property type="nucleotide sequence ID" value="NZ_JBHULE010000019.1"/>
</dbReference>
<accession>A0ABW5LJA5</accession>
<dbReference type="PROSITE" id="PS51257">
    <property type="entry name" value="PROKAR_LIPOPROTEIN"/>
    <property type="match status" value="1"/>
</dbReference>
<evidence type="ECO:0000313" key="1">
    <source>
        <dbReference type="EMBL" id="MFD2564214.1"/>
    </source>
</evidence>
<gene>
    <name evidence="1" type="ORF">ACFSR1_16155</name>
</gene>